<evidence type="ECO:0000313" key="2">
    <source>
        <dbReference type="EMBL" id="RIY41787.1"/>
    </source>
</evidence>
<proteinExistence type="predicted"/>
<dbReference type="PANTHER" id="PTHR43317:SF1">
    <property type="entry name" value="THERMOSPERMINE SYNTHASE ACAULIS5"/>
    <property type="match status" value="1"/>
</dbReference>
<gene>
    <name evidence="2" type="ORF">CJP73_04920</name>
</gene>
<keyword evidence="1" id="KW-0620">Polyamine biosynthesis</keyword>
<evidence type="ECO:0000313" key="3">
    <source>
        <dbReference type="Proteomes" id="UP000266206"/>
    </source>
</evidence>
<accession>A0A3A1Z0C3</accession>
<comment type="caution">
    <text evidence="2">The sequence shown here is derived from an EMBL/GenBank/DDBJ whole genome shotgun (WGS) entry which is preliminary data.</text>
</comment>
<organism evidence="2 3">
    <name type="scientific">Neopusillimonas maritima</name>
    <dbReference type="NCBI Taxonomy" id="2026239"/>
    <lineage>
        <taxon>Bacteria</taxon>
        <taxon>Pseudomonadati</taxon>
        <taxon>Pseudomonadota</taxon>
        <taxon>Betaproteobacteria</taxon>
        <taxon>Burkholderiales</taxon>
        <taxon>Alcaligenaceae</taxon>
        <taxon>Neopusillimonas</taxon>
    </lineage>
</organism>
<dbReference type="PANTHER" id="PTHR43317">
    <property type="entry name" value="THERMOSPERMINE SYNTHASE ACAULIS5"/>
    <property type="match status" value="1"/>
</dbReference>
<dbReference type="Proteomes" id="UP000266206">
    <property type="component" value="Unassembled WGS sequence"/>
</dbReference>
<dbReference type="Gene3D" id="3.40.50.150">
    <property type="entry name" value="Vaccinia Virus protein VP39"/>
    <property type="match status" value="1"/>
</dbReference>
<dbReference type="OrthoDB" id="117774at2"/>
<dbReference type="GO" id="GO:0006596">
    <property type="term" value="P:polyamine biosynthetic process"/>
    <property type="evidence" value="ECO:0007669"/>
    <property type="project" value="UniProtKB-KW"/>
</dbReference>
<dbReference type="SUPFAM" id="SSF53335">
    <property type="entry name" value="S-adenosyl-L-methionine-dependent methyltransferases"/>
    <property type="match status" value="1"/>
</dbReference>
<evidence type="ECO:0000256" key="1">
    <source>
        <dbReference type="ARBA" id="ARBA00023115"/>
    </source>
</evidence>
<name>A0A3A1Z0C3_9BURK</name>
<dbReference type="RefSeq" id="WP_119515658.1">
    <property type="nucleotide sequence ID" value="NZ_NQYH01000002.1"/>
</dbReference>
<dbReference type="InterPro" id="IPR029063">
    <property type="entry name" value="SAM-dependent_MTases_sf"/>
</dbReference>
<protein>
    <submittedName>
        <fullName evidence="2">Spermidine synthase</fullName>
    </submittedName>
</protein>
<dbReference type="EMBL" id="NQYH01000002">
    <property type="protein sequence ID" value="RIY41787.1"/>
    <property type="molecule type" value="Genomic_DNA"/>
</dbReference>
<dbReference type="AlphaFoldDB" id="A0A3A1Z0C3"/>
<reference evidence="2 3" key="1">
    <citation type="submission" date="2017-08" db="EMBL/GenBank/DDBJ databases">
        <title>Pusillimonas indicus sp. nov., a member of the family Alcaligenaceae isolated from surface seawater.</title>
        <authorList>
            <person name="Li J."/>
        </authorList>
    </citation>
    <scope>NUCLEOTIDE SEQUENCE [LARGE SCALE GENOMIC DNA]</scope>
    <source>
        <strain evidence="2 3">L52-1-41</strain>
    </source>
</reference>
<sequence length="257" mass="29159">MARRSGPGPDDAPVMSEQQGVRYLHFGSEWVQGAMRVRRPDELVLAYTQQMMAWLLFLEPDGNDELAMLGLGAGSLARFTHRYTTSRLHVVEWNPQVTAICRAYFRLPESGRMKIWHEDAADWVERPDVMGRFRSLMVDLYDAQAQGPVCDSQAFYDACFRALEDAGMLVVNLFGRHSSFKRNIDHLHKAFNGRLFLLPEIDEGNRVAMAFKGPLLDVSVAQFLARAAQVRHQYGLPAEQWARSLLAEANRHGRVVV</sequence>